<dbReference type="PATRIC" id="fig|119224.3.peg.676"/>
<feature type="domain" description="Transcription regulator PadR N-terminal" evidence="1">
    <location>
        <begin position="15"/>
        <end position="86"/>
    </location>
</feature>
<dbReference type="Proteomes" id="UP000049578">
    <property type="component" value="Unassembled WGS sequence"/>
</dbReference>
<evidence type="ECO:0000313" key="3">
    <source>
        <dbReference type="Proteomes" id="UP000049578"/>
    </source>
</evidence>
<dbReference type="InterPro" id="IPR052509">
    <property type="entry name" value="Metal_resp_DNA-bind_regulator"/>
</dbReference>
<comment type="caution">
    <text evidence="2">The sequence shown here is derived from an EMBL/GenBank/DDBJ whole genome shotgun (WGS) entry which is preliminary data.</text>
</comment>
<dbReference type="SUPFAM" id="SSF46785">
    <property type="entry name" value="Winged helix' DNA-binding domain"/>
    <property type="match status" value="1"/>
</dbReference>
<dbReference type="STRING" id="119224.AKK44_05650"/>
<dbReference type="InterPro" id="IPR036388">
    <property type="entry name" value="WH-like_DNA-bd_sf"/>
</dbReference>
<dbReference type="Pfam" id="PF03551">
    <property type="entry name" value="PadR"/>
    <property type="match status" value="1"/>
</dbReference>
<dbReference type="RefSeq" id="WP_037594996.1">
    <property type="nucleotide sequence ID" value="NZ_LHQM01000022.1"/>
</dbReference>
<dbReference type="Gene3D" id="1.10.10.10">
    <property type="entry name" value="Winged helix-like DNA-binding domain superfamily/Winged helix DNA-binding domain"/>
    <property type="match status" value="1"/>
</dbReference>
<evidence type="ECO:0000259" key="1">
    <source>
        <dbReference type="Pfam" id="PF03551"/>
    </source>
</evidence>
<dbReference type="EMBL" id="LHQM01000022">
    <property type="protein sequence ID" value="KPJ22245.1"/>
    <property type="molecule type" value="Genomic_DNA"/>
</dbReference>
<name>A0A0P6SDR4_9STRE</name>
<keyword evidence="3" id="KW-1185">Reference proteome</keyword>
<dbReference type="PANTHER" id="PTHR33169">
    <property type="entry name" value="PADR-FAMILY TRANSCRIPTIONAL REGULATOR"/>
    <property type="match status" value="1"/>
</dbReference>
<proteinExistence type="predicted"/>
<protein>
    <submittedName>
        <fullName evidence="2">PadR family transcriptional regulator</fullName>
    </submittedName>
</protein>
<accession>A0A0P6SDR4</accession>
<dbReference type="InterPro" id="IPR005149">
    <property type="entry name" value="Tscrpt_reg_PadR_N"/>
</dbReference>
<dbReference type="PANTHER" id="PTHR33169:SF14">
    <property type="entry name" value="TRANSCRIPTIONAL REGULATOR RV3488"/>
    <property type="match status" value="1"/>
</dbReference>
<sequence length="116" mass="13363">MKQSQLLKGVLEGCVLQMIAKEAIYGYELIQRLRQAGFTDIVGGTVYPLLQKLEKNHLIYAQKRPSSDGPDRRYFFVTSEGKEALDHFWQQWHDLLETVAVVEKMKGFDNDNSNKT</sequence>
<gene>
    <name evidence="2" type="ORF">AKK44_05650</name>
</gene>
<organism evidence="2 3">
    <name type="scientific">Streptococcus phocae</name>
    <dbReference type="NCBI Taxonomy" id="119224"/>
    <lineage>
        <taxon>Bacteria</taxon>
        <taxon>Bacillati</taxon>
        <taxon>Bacillota</taxon>
        <taxon>Bacilli</taxon>
        <taxon>Lactobacillales</taxon>
        <taxon>Streptococcaceae</taxon>
        <taxon>Streptococcus</taxon>
    </lineage>
</organism>
<dbReference type="AlphaFoldDB" id="A0A0P6SDR4"/>
<evidence type="ECO:0000313" key="2">
    <source>
        <dbReference type="EMBL" id="KPJ22245.1"/>
    </source>
</evidence>
<reference evidence="2 3" key="1">
    <citation type="submission" date="2015-08" db="EMBL/GenBank/DDBJ databases">
        <title>Genome sequence of Streptococcus phocae subsp. phocae ATCC 51973T isolated from liver specimen obtained from seal.</title>
        <authorList>
            <person name="Avendano-Herrera R."/>
        </authorList>
    </citation>
    <scope>NUCLEOTIDE SEQUENCE [LARGE SCALE GENOMIC DNA]</scope>
    <source>
        <strain evidence="2 3">ATCC 51973</strain>
    </source>
</reference>
<dbReference type="InterPro" id="IPR036390">
    <property type="entry name" value="WH_DNA-bd_sf"/>
</dbReference>